<sequence length="82" mass="9904">MTRPVVTLRDGRQVSSWSEEWRHECEARSIAWMPTMAERRLYLDRIERRRGTAARKVLEAEVRAIWDAERRPEIERLQAARR</sequence>
<dbReference type="Proteomes" id="UP000228765">
    <property type="component" value="Segment"/>
</dbReference>
<evidence type="ECO:0000313" key="1">
    <source>
        <dbReference type="EMBL" id="ATI15686.1"/>
    </source>
</evidence>
<dbReference type="Pfam" id="PF24751">
    <property type="entry name" value="DUF7696"/>
    <property type="match status" value="1"/>
</dbReference>
<protein>
    <submittedName>
        <fullName evidence="1">Uncharacterized protein</fullName>
    </submittedName>
</protein>
<dbReference type="EMBL" id="MF663786">
    <property type="protein sequence ID" value="ATI15686.1"/>
    <property type="molecule type" value="Genomic_DNA"/>
</dbReference>
<accession>A0A291LAP3</accession>
<dbReference type="InterPro" id="IPR056113">
    <property type="entry name" value="DUF7696"/>
</dbReference>
<keyword evidence="2" id="KW-1185">Reference proteome</keyword>
<evidence type="ECO:0000313" key="2">
    <source>
        <dbReference type="Proteomes" id="UP000228765"/>
    </source>
</evidence>
<dbReference type="RefSeq" id="YP_009792734.1">
    <property type="nucleotide sequence ID" value="NC_047861.1"/>
</dbReference>
<dbReference type="GeneID" id="54982942"/>
<reference evidence="1 2" key="1">
    <citation type="submission" date="2017-08" db="EMBL/GenBank/DDBJ databases">
        <title>Complete genome sequence of a novel bacteriophage infecting Bordetella bronchiseptica.</title>
        <authorList>
            <person name="Chen Y."/>
            <person name="Song J."/>
            <person name="Wu B."/>
        </authorList>
    </citation>
    <scope>NUCLEOTIDE SEQUENCE [LARGE SCALE GENOMIC DNA]</scope>
</reference>
<name>A0A291LAP3_9CAUD</name>
<proteinExistence type="predicted"/>
<dbReference type="KEGG" id="vg:54982942"/>
<organism evidence="1 2">
    <name type="scientific">Bordetella phage vB_BbrM_PHB04</name>
    <dbReference type="NCBI Taxonomy" id="2029657"/>
    <lineage>
        <taxon>Viruses</taxon>
        <taxon>Duplodnaviria</taxon>
        <taxon>Heunggongvirae</taxon>
        <taxon>Uroviricota</taxon>
        <taxon>Caudoviricetes</taxon>
        <taxon>Phabquatrovirus</taxon>
        <taxon>Phabquatrovirus PHB04</taxon>
    </lineage>
</organism>